<feature type="region of interest" description="Disordered" evidence="1">
    <location>
        <begin position="26"/>
        <end position="66"/>
    </location>
</feature>
<dbReference type="RefSeq" id="WP_216437131.1">
    <property type="nucleotide sequence ID" value="NZ_JAHLQF010000001.1"/>
</dbReference>
<evidence type="ECO:0000259" key="3">
    <source>
        <dbReference type="SMART" id="SM00909"/>
    </source>
</evidence>
<reference evidence="4 5" key="1">
    <citation type="submission" date="2021-06" db="EMBL/GenBank/DDBJ databases">
        <authorList>
            <person name="Sun Q."/>
            <person name="Li D."/>
        </authorList>
    </citation>
    <scope>NUCLEOTIDE SEQUENCE [LARGE SCALE GENOMIC DNA]</scope>
    <source>
        <strain evidence="4 5">MSJ-11</strain>
    </source>
</reference>
<evidence type="ECO:0000313" key="4">
    <source>
        <dbReference type="EMBL" id="MBU5482706.1"/>
    </source>
</evidence>
<comment type="caution">
    <text evidence="4">The sequence shown here is derived from an EMBL/GenBank/DDBJ whole genome shotgun (WGS) entry which is preliminary data.</text>
</comment>
<dbReference type="EMBL" id="JAHLQF010000001">
    <property type="protein sequence ID" value="MBU5482706.1"/>
    <property type="molecule type" value="Genomic_DNA"/>
</dbReference>
<feature type="domain" description="GerMN" evidence="3">
    <location>
        <begin position="96"/>
        <end position="189"/>
    </location>
</feature>
<sequence length="205" mass="23016">MKNKIKVSLILLSLLLSFNLVACGKNNKNNEKNNSKEVVEVSTDKKEDSKPEEKKEENKKETNKETNGEKEVVLYFSDENAEYLVGETRKINNPTPKAVVEQLIMGPKGSKIFGVFPENTKVIDIEVKDKIAKVNFTKNLSQELNGNYSSITSSQLMLYSLANTLITYKDFGIEKVEIAIEGKKINLFGPIDISSPVELNKDILK</sequence>
<dbReference type="InterPro" id="IPR019606">
    <property type="entry name" value="GerMN"/>
</dbReference>
<name>A0ABS6EBX9_9CLOT</name>
<dbReference type="SMART" id="SM00909">
    <property type="entry name" value="Germane"/>
    <property type="match status" value="1"/>
</dbReference>
<accession>A0ABS6EBX9</accession>
<feature type="signal peptide" evidence="2">
    <location>
        <begin position="1"/>
        <end position="22"/>
    </location>
</feature>
<evidence type="ECO:0000256" key="2">
    <source>
        <dbReference type="SAM" id="SignalP"/>
    </source>
</evidence>
<dbReference type="Pfam" id="PF10646">
    <property type="entry name" value="Germane"/>
    <property type="match status" value="1"/>
</dbReference>
<gene>
    <name evidence="4" type="ORF">KQI86_00125</name>
</gene>
<feature type="compositionally biased region" description="Basic and acidic residues" evidence="1">
    <location>
        <begin position="28"/>
        <end position="66"/>
    </location>
</feature>
<evidence type="ECO:0000313" key="5">
    <source>
        <dbReference type="Proteomes" id="UP000726170"/>
    </source>
</evidence>
<evidence type="ECO:0000256" key="1">
    <source>
        <dbReference type="SAM" id="MobiDB-lite"/>
    </source>
</evidence>
<organism evidence="4 5">
    <name type="scientific">Clostridium mobile</name>
    <dbReference type="NCBI Taxonomy" id="2841512"/>
    <lineage>
        <taxon>Bacteria</taxon>
        <taxon>Bacillati</taxon>
        <taxon>Bacillota</taxon>
        <taxon>Clostridia</taxon>
        <taxon>Eubacteriales</taxon>
        <taxon>Clostridiaceae</taxon>
        <taxon>Clostridium</taxon>
    </lineage>
</organism>
<dbReference type="Proteomes" id="UP000726170">
    <property type="component" value="Unassembled WGS sequence"/>
</dbReference>
<keyword evidence="2" id="KW-0732">Signal</keyword>
<feature type="chain" id="PRO_5045324514" evidence="2">
    <location>
        <begin position="23"/>
        <end position="205"/>
    </location>
</feature>
<keyword evidence="5" id="KW-1185">Reference proteome</keyword>
<protein>
    <submittedName>
        <fullName evidence="4">GerMN domain-containing protein</fullName>
    </submittedName>
</protein>
<proteinExistence type="predicted"/>